<evidence type="ECO:0000313" key="1">
    <source>
        <dbReference type="EMBL" id="KDR52916.1"/>
    </source>
</evidence>
<dbReference type="HOGENOM" id="CLU_2975497_0_0_10"/>
<comment type="caution">
    <text evidence="1">The sequence shown here is derived from an EMBL/GenBank/DDBJ whole genome shotgun (WGS) entry which is preliminary data.</text>
</comment>
<dbReference type="EMBL" id="JNGW01000037">
    <property type="protein sequence ID" value="KDR52916.1"/>
    <property type="molecule type" value="Genomic_DNA"/>
</dbReference>
<dbReference type="Proteomes" id="UP000027442">
    <property type="component" value="Unassembled WGS sequence"/>
</dbReference>
<organism evidence="1 2">
    <name type="scientific">Hoylesella loescheii DSM 19665 = JCM 12249 = ATCC 15930</name>
    <dbReference type="NCBI Taxonomy" id="1122985"/>
    <lineage>
        <taxon>Bacteria</taxon>
        <taxon>Pseudomonadati</taxon>
        <taxon>Bacteroidota</taxon>
        <taxon>Bacteroidia</taxon>
        <taxon>Bacteroidales</taxon>
        <taxon>Prevotellaceae</taxon>
        <taxon>Hoylesella</taxon>
    </lineage>
</organism>
<evidence type="ECO:0000313" key="2">
    <source>
        <dbReference type="Proteomes" id="UP000027442"/>
    </source>
</evidence>
<accession>A0A069QST7</accession>
<keyword evidence="2" id="KW-1185">Reference proteome</keyword>
<dbReference type="AlphaFoldDB" id="A0A069QST7"/>
<proteinExistence type="predicted"/>
<dbReference type="PATRIC" id="fig|1122985.7.peg.1042"/>
<protein>
    <submittedName>
        <fullName evidence="1">Uncharacterized protein</fullName>
    </submittedName>
</protein>
<gene>
    <name evidence="1" type="ORF">HMPREF1991_01006</name>
</gene>
<reference evidence="1 2" key="1">
    <citation type="submission" date="2013-08" db="EMBL/GenBank/DDBJ databases">
        <authorList>
            <person name="Weinstock G."/>
            <person name="Sodergren E."/>
            <person name="Wylie T."/>
            <person name="Fulton L."/>
            <person name="Fulton R."/>
            <person name="Fronick C."/>
            <person name="O'Laughlin M."/>
            <person name="Godfrey J."/>
            <person name="Miner T."/>
            <person name="Herter B."/>
            <person name="Appelbaum E."/>
            <person name="Cordes M."/>
            <person name="Lek S."/>
            <person name="Wollam A."/>
            <person name="Pepin K.H."/>
            <person name="Palsikar V.B."/>
            <person name="Mitreva M."/>
            <person name="Wilson R.K."/>
        </authorList>
    </citation>
    <scope>NUCLEOTIDE SEQUENCE [LARGE SCALE GENOMIC DNA]</scope>
    <source>
        <strain evidence="1 2">ATCC 15930</strain>
    </source>
</reference>
<sequence length="58" mass="6526">MLNEAIVRAIRIDRSSQTHFENFIMAISKTPNLHSVCRFAAKVVYAYSKNAAANDVKL</sequence>
<name>A0A069QST7_HOYLO</name>